<dbReference type="RefSeq" id="WP_163824499.1">
    <property type="nucleotide sequence ID" value="NZ_JAAGUX010000002.1"/>
</dbReference>
<evidence type="ECO:0000313" key="5">
    <source>
        <dbReference type="Proteomes" id="UP000470876"/>
    </source>
</evidence>
<feature type="compositionally biased region" description="Basic and acidic residues" evidence="1">
    <location>
        <begin position="27"/>
        <end position="36"/>
    </location>
</feature>
<proteinExistence type="predicted"/>
<evidence type="ECO:0000313" key="4">
    <source>
        <dbReference type="Proteomes" id="UP000468928"/>
    </source>
</evidence>
<accession>A0A6P1D6V9</accession>
<dbReference type="AlphaFoldDB" id="A0A6P1D6V9"/>
<dbReference type="Proteomes" id="UP000470876">
    <property type="component" value="Unassembled WGS sequence"/>
</dbReference>
<protein>
    <submittedName>
        <fullName evidence="2">Uncharacterized protein</fullName>
    </submittedName>
</protein>
<reference evidence="4 5" key="1">
    <citation type="submission" date="2020-01" db="EMBL/GenBank/DDBJ databases">
        <title>Genetics and antimicrobial susceptibilities of Nocardia species isolated from the soil; a comparison with species isolated from humans.</title>
        <authorList>
            <person name="Carrasco G."/>
            <person name="Monzon S."/>
            <person name="Sansegundo M."/>
            <person name="Garcia E."/>
            <person name="Garrido N."/>
            <person name="Medina M.J."/>
            <person name="Villalon P."/>
            <person name="Ramirez-Arocha A.C."/>
            <person name="Jimenez P."/>
            <person name="Cuesta I."/>
            <person name="Valdezate S."/>
        </authorList>
    </citation>
    <scope>NUCLEOTIDE SEQUENCE [LARGE SCALE GENOMIC DNA]</scope>
    <source>
        <strain evidence="2 4">CNM20110639</strain>
        <strain evidence="3 5">CNM20110649</strain>
    </source>
</reference>
<sequence length="69" mass="7643">MSDPRNNDAAGSDTSAEAPAWIKVQRRTREINDDLRHRARTGTPPAVTESHRMRQLQGRSVPAAAVHLD</sequence>
<feature type="region of interest" description="Disordered" evidence="1">
    <location>
        <begin position="1"/>
        <end position="69"/>
    </location>
</feature>
<gene>
    <name evidence="2" type="ORF">GV789_11640</name>
    <name evidence="3" type="ORF">GV794_01135</name>
</gene>
<dbReference type="EMBL" id="JAAGUX010000002">
    <property type="protein sequence ID" value="NEW54276.1"/>
    <property type="molecule type" value="Genomic_DNA"/>
</dbReference>
<dbReference type="Proteomes" id="UP000468928">
    <property type="component" value="Unassembled WGS sequence"/>
</dbReference>
<name>A0A6P1D6V9_9NOCA</name>
<evidence type="ECO:0000313" key="3">
    <source>
        <dbReference type="EMBL" id="NEW54276.1"/>
    </source>
</evidence>
<organism evidence="2 4">
    <name type="scientific">Nocardia cyriacigeorgica</name>
    <dbReference type="NCBI Taxonomy" id="135487"/>
    <lineage>
        <taxon>Bacteria</taxon>
        <taxon>Bacillati</taxon>
        <taxon>Actinomycetota</taxon>
        <taxon>Actinomycetes</taxon>
        <taxon>Mycobacteriales</taxon>
        <taxon>Nocardiaceae</taxon>
        <taxon>Nocardia</taxon>
    </lineage>
</organism>
<comment type="caution">
    <text evidence="2">The sequence shown here is derived from an EMBL/GenBank/DDBJ whole genome shotgun (WGS) entry which is preliminary data.</text>
</comment>
<evidence type="ECO:0000313" key="2">
    <source>
        <dbReference type="EMBL" id="NEW45104.1"/>
    </source>
</evidence>
<dbReference type="EMBL" id="JAAGUZ010000026">
    <property type="protein sequence ID" value="NEW45104.1"/>
    <property type="molecule type" value="Genomic_DNA"/>
</dbReference>
<evidence type="ECO:0000256" key="1">
    <source>
        <dbReference type="SAM" id="MobiDB-lite"/>
    </source>
</evidence>
<keyword evidence="5" id="KW-1185">Reference proteome</keyword>